<dbReference type="InterPro" id="IPR047149">
    <property type="entry name" value="KIF11-like"/>
</dbReference>
<dbReference type="SUPFAM" id="SSF52540">
    <property type="entry name" value="P-loop containing nucleoside triphosphate hydrolases"/>
    <property type="match status" value="1"/>
</dbReference>
<keyword evidence="7" id="KW-0498">Mitosis</keyword>
<dbReference type="GO" id="GO:0005876">
    <property type="term" value="C:spindle microtubule"/>
    <property type="evidence" value="ECO:0007669"/>
    <property type="project" value="TreeGrafter"/>
</dbReference>
<dbReference type="GO" id="GO:0000073">
    <property type="term" value="P:initial mitotic spindle pole body separation"/>
    <property type="evidence" value="ECO:0007669"/>
    <property type="project" value="TreeGrafter"/>
</dbReference>
<evidence type="ECO:0000256" key="14">
    <source>
        <dbReference type="PROSITE-ProRule" id="PRU00283"/>
    </source>
</evidence>
<feature type="coiled-coil region" evidence="15">
    <location>
        <begin position="750"/>
        <end position="803"/>
    </location>
</feature>
<comment type="caution">
    <text evidence="18">The sequence shown here is derived from an EMBL/GenBank/DDBJ whole genome shotgun (WGS) entry which is preliminary data.</text>
</comment>
<dbReference type="GO" id="GO:0008017">
    <property type="term" value="F:microtubule binding"/>
    <property type="evidence" value="ECO:0007669"/>
    <property type="project" value="InterPro"/>
</dbReference>
<keyword evidence="4" id="KW-0132">Cell division</keyword>
<accession>A0A8H4QQE6</accession>
<keyword evidence="2" id="KW-0963">Cytoplasm</keyword>
<evidence type="ECO:0000259" key="17">
    <source>
        <dbReference type="PROSITE" id="PS50067"/>
    </source>
</evidence>
<protein>
    <recommendedName>
        <fullName evidence="17">Kinesin motor domain-containing protein</fullName>
    </recommendedName>
</protein>
<feature type="domain" description="Kinesin motor" evidence="17">
    <location>
        <begin position="61"/>
        <end position="423"/>
    </location>
</feature>
<sequence length="1127" mass="126345">MATRRPPSSRGRPNSASSTMPPPAQMQRPKSVMSRVPSTSRGEEADEPSSSRAQKDGRETNIKVILRCRGRTERELNSPSVVDIAGAKSKDLTIETTPPVSSLGLANPPGTRTYPFDLVFGPEATQSMIYHDVVGPMLKEVMDGYNCTLFAYGQTGTGKTYTMQGDLAPTPMGNPSSDAGIIPRTLFRLFHELEKAYTDYVVKISFIELYNEELRDLLSNDLLAPTNLMQPMGMAAKDAKSSEEKLKIFDDPSNKRAVVIQGLEEIAVKDSRDALALLTKGSERRQIAATKFNDHSSRSHSVFSITVHTKEVDITGSDLLKVGKLNLVDLAGSENVGRSGAEHKRAREAGMINQSLLTLGRVINALVDNSSHVPYRESKLTRILQDSLGGSTKTCIIATISPARSNLEETLSTLDYALRAKSIKNKPLMNRKMERHSLLKEYAAEIERLKADLVAAREKNGIYFSEETWNQIITEKELRATELKEAQKQVEIIENQMRSVRDEYDQSIAVLKRREEELQDTRNKLKKTEETLALKEVDLRNMTDAYEQEVIVRQAHQDTETHLNDVAIGLRNTAEQSLQDLSGVFDKLERKNAVLTTNKRIVSENERLIRAVADSLTKRLAELSQILHATRNRLQDEAAQFDSSQREAIIDQVQKIDSHFGRAQELFEHIENQEEIEDKALANLRQETEKARHLFNTEVASWSNDFNNSSKQLCDSSTKTIKGHVGALEHSNSVLHSLIETISRETYTYINDQQNTLDELQLLAKTAADKEIAHLRRQNEVLAEMLVEQRKDAERSRADLLQSISSLLGEFMQKRDDTLRRSVDNLQSSNKEVEDLLASTYERQSSLHANVLENSGKLTRQVEGVYEQSNGEQARATQSAKLAHKAVDGGMEAIQSTVVKSLTTHSVWVNGQTKTLGEATNAALEEHQRAKRARIEASDTIHANLEGHHAAQQAFFTSSLEKIEKHTSTSISWIKEQAKKTDVYEDEAVNDLDSIAQASSNILNKGIKDDMPTGSTPRKRKWQYEDEWSLTKSRNELLSDWRHDSDDEKHIDSLTSTTGRNSVASSRTSVDSKHRNEAVEVENAGPPLVPEEKNVVETPKTTEFAAAPLVESRKRNFTTTRTTRRMR</sequence>
<keyword evidence="9 15" id="KW-0175">Coiled coil</keyword>
<reference evidence="18 19" key="1">
    <citation type="submission" date="2019-12" db="EMBL/GenBank/DDBJ databases">
        <authorList>
            <person name="Floudas D."/>
            <person name="Bentzer J."/>
            <person name="Ahren D."/>
            <person name="Johansson T."/>
            <person name="Persson P."/>
            <person name="Tunlid A."/>
        </authorList>
    </citation>
    <scope>NUCLEOTIDE SEQUENCE [LARGE SCALE GENOMIC DNA]</scope>
    <source>
        <strain evidence="18 19">CBS 102.39</strain>
    </source>
</reference>
<keyword evidence="10 14" id="KW-0505">Motor protein</keyword>
<feature type="coiled-coil region" evidence="15">
    <location>
        <begin position="439"/>
        <end position="545"/>
    </location>
</feature>
<dbReference type="PRINTS" id="PR00380">
    <property type="entry name" value="KINESINHEAVY"/>
</dbReference>
<organism evidence="18 19">
    <name type="scientific">Agrocybe pediades</name>
    <dbReference type="NCBI Taxonomy" id="84607"/>
    <lineage>
        <taxon>Eukaryota</taxon>
        <taxon>Fungi</taxon>
        <taxon>Dikarya</taxon>
        <taxon>Basidiomycota</taxon>
        <taxon>Agaricomycotina</taxon>
        <taxon>Agaricomycetes</taxon>
        <taxon>Agaricomycetidae</taxon>
        <taxon>Agaricales</taxon>
        <taxon>Agaricineae</taxon>
        <taxon>Strophariaceae</taxon>
        <taxon>Agrocybe</taxon>
    </lineage>
</organism>
<dbReference type="InterPro" id="IPR047241">
    <property type="entry name" value="KIF11-like_kin_motor_dom"/>
</dbReference>
<evidence type="ECO:0000256" key="9">
    <source>
        <dbReference type="ARBA" id="ARBA00023054"/>
    </source>
</evidence>
<evidence type="ECO:0000256" key="4">
    <source>
        <dbReference type="ARBA" id="ARBA00022618"/>
    </source>
</evidence>
<name>A0A8H4QQE6_9AGAR</name>
<keyword evidence="12" id="KW-0131">Cell cycle</keyword>
<feature type="region of interest" description="Disordered" evidence="16">
    <location>
        <begin position="1047"/>
        <end position="1091"/>
    </location>
</feature>
<evidence type="ECO:0000256" key="8">
    <source>
        <dbReference type="ARBA" id="ARBA00022840"/>
    </source>
</evidence>
<feature type="binding site" evidence="14">
    <location>
        <begin position="153"/>
        <end position="160"/>
    </location>
    <ligand>
        <name>ATP</name>
        <dbReference type="ChEBI" id="CHEBI:30616"/>
    </ligand>
</feature>
<dbReference type="SMART" id="SM00129">
    <property type="entry name" value="KISc"/>
    <property type="match status" value="1"/>
</dbReference>
<evidence type="ECO:0000256" key="16">
    <source>
        <dbReference type="SAM" id="MobiDB-lite"/>
    </source>
</evidence>
<dbReference type="InterPro" id="IPR019821">
    <property type="entry name" value="Kinesin_motor_CS"/>
</dbReference>
<proteinExistence type="inferred from homology"/>
<dbReference type="PROSITE" id="PS50067">
    <property type="entry name" value="KINESIN_MOTOR_2"/>
    <property type="match status" value="1"/>
</dbReference>
<feature type="region of interest" description="Disordered" evidence="16">
    <location>
        <begin position="1"/>
        <end position="62"/>
    </location>
</feature>
<dbReference type="GO" id="GO:0072686">
    <property type="term" value="C:mitotic spindle"/>
    <property type="evidence" value="ECO:0007669"/>
    <property type="project" value="TreeGrafter"/>
</dbReference>
<dbReference type="PANTHER" id="PTHR47970:SF12">
    <property type="entry name" value="KINESIN FAMILY MEMBER 11"/>
    <property type="match status" value="1"/>
</dbReference>
<dbReference type="InterPro" id="IPR027417">
    <property type="entry name" value="P-loop_NTPase"/>
</dbReference>
<dbReference type="InterPro" id="IPR001752">
    <property type="entry name" value="Kinesin_motor_dom"/>
</dbReference>
<keyword evidence="5" id="KW-0493">Microtubule</keyword>
<evidence type="ECO:0000256" key="3">
    <source>
        <dbReference type="ARBA" id="ARBA00022553"/>
    </source>
</evidence>
<dbReference type="GO" id="GO:0005634">
    <property type="term" value="C:nucleus"/>
    <property type="evidence" value="ECO:0007669"/>
    <property type="project" value="TreeGrafter"/>
</dbReference>
<dbReference type="FunFam" id="3.40.850.10:FF:000051">
    <property type="entry name" value="Kinesin-like protein bimC"/>
    <property type="match status" value="1"/>
</dbReference>
<keyword evidence="11" id="KW-0206">Cytoskeleton</keyword>
<dbReference type="InterPro" id="IPR036961">
    <property type="entry name" value="Kinesin_motor_dom_sf"/>
</dbReference>
<dbReference type="Pfam" id="PF13931">
    <property type="entry name" value="Microtub_bind"/>
    <property type="match status" value="1"/>
</dbReference>
<dbReference type="PROSITE" id="PS00411">
    <property type="entry name" value="KINESIN_MOTOR_1"/>
    <property type="match status" value="1"/>
</dbReference>
<dbReference type="Gene3D" id="3.40.850.10">
    <property type="entry name" value="Kinesin motor domain"/>
    <property type="match status" value="1"/>
</dbReference>
<evidence type="ECO:0000256" key="2">
    <source>
        <dbReference type="ARBA" id="ARBA00022490"/>
    </source>
</evidence>
<evidence type="ECO:0000256" key="10">
    <source>
        <dbReference type="ARBA" id="ARBA00023175"/>
    </source>
</evidence>
<evidence type="ECO:0000256" key="5">
    <source>
        <dbReference type="ARBA" id="ARBA00022701"/>
    </source>
</evidence>
<dbReference type="GO" id="GO:0051301">
    <property type="term" value="P:cell division"/>
    <property type="evidence" value="ECO:0007669"/>
    <property type="project" value="UniProtKB-KW"/>
</dbReference>
<feature type="coiled-coil region" evidence="15">
    <location>
        <begin position="571"/>
        <end position="640"/>
    </location>
</feature>
<evidence type="ECO:0000256" key="1">
    <source>
        <dbReference type="ARBA" id="ARBA00004245"/>
    </source>
</evidence>
<dbReference type="Proteomes" id="UP000521872">
    <property type="component" value="Unassembled WGS sequence"/>
</dbReference>
<keyword evidence="6 14" id="KW-0547">Nucleotide-binding</keyword>
<dbReference type="AlphaFoldDB" id="A0A8H4QQE6"/>
<feature type="compositionally biased region" description="Low complexity" evidence="16">
    <location>
        <begin position="1"/>
        <end position="18"/>
    </location>
</feature>
<dbReference type="CDD" id="cd01364">
    <property type="entry name" value="KISc_BimC_Eg5"/>
    <property type="match status" value="1"/>
</dbReference>
<keyword evidence="19" id="KW-1185">Reference proteome</keyword>
<dbReference type="GO" id="GO:0008574">
    <property type="term" value="F:plus-end-directed microtubule motor activity"/>
    <property type="evidence" value="ECO:0007669"/>
    <property type="project" value="TreeGrafter"/>
</dbReference>
<dbReference type="Pfam" id="PF00225">
    <property type="entry name" value="Kinesin"/>
    <property type="match status" value="1"/>
</dbReference>
<evidence type="ECO:0000313" key="18">
    <source>
        <dbReference type="EMBL" id="KAF4615319.1"/>
    </source>
</evidence>
<evidence type="ECO:0000256" key="15">
    <source>
        <dbReference type="SAM" id="Coils"/>
    </source>
</evidence>
<feature type="compositionally biased region" description="Polar residues" evidence="16">
    <location>
        <begin position="1053"/>
        <end position="1069"/>
    </location>
</feature>
<evidence type="ECO:0000256" key="6">
    <source>
        <dbReference type="ARBA" id="ARBA00022741"/>
    </source>
</evidence>
<keyword evidence="3" id="KW-0597">Phosphoprotein</keyword>
<keyword evidence="8 14" id="KW-0067">ATP-binding</keyword>
<evidence type="ECO:0000313" key="19">
    <source>
        <dbReference type="Proteomes" id="UP000521872"/>
    </source>
</evidence>
<dbReference type="EMBL" id="JAACJL010000044">
    <property type="protein sequence ID" value="KAF4615319.1"/>
    <property type="molecule type" value="Genomic_DNA"/>
</dbReference>
<dbReference type="GO" id="GO:0007018">
    <property type="term" value="P:microtubule-based movement"/>
    <property type="evidence" value="ECO:0007669"/>
    <property type="project" value="InterPro"/>
</dbReference>
<gene>
    <name evidence="18" type="ORF">D9613_003074</name>
</gene>
<dbReference type="InterPro" id="IPR025901">
    <property type="entry name" value="Kinesin-assoc_MT-bd_dom"/>
</dbReference>
<evidence type="ECO:0000256" key="11">
    <source>
        <dbReference type="ARBA" id="ARBA00023212"/>
    </source>
</evidence>
<evidence type="ECO:0000256" key="7">
    <source>
        <dbReference type="ARBA" id="ARBA00022776"/>
    </source>
</evidence>
<comment type="similarity">
    <text evidence="13">Belongs to the TRAFAC class myosin-kinesin ATPase superfamily. Kinesin family. KIN-5/BimC subfamily.</text>
</comment>
<evidence type="ECO:0000256" key="12">
    <source>
        <dbReference type="ARBA" id="ARBA00023306"/>
    </source>
</evidence>
<dbReference type="GO" id="GO:0005524">
    <property type="term" value="F:ATP binding"/>
    <property type="evidence" value="ECO:0007669"/>
    <property type="project" value="UniProtKB-UniRule"/>
</dbReference>
<comment type="subcellular location">
    <subcellularLocation>
        <location evidence="1">Cytoplasm</location>
        <location evidence="1">Cytoskeleton</location>
    </subcellularLocation>
</comment>
<evidence type="ECO:0000256" key="13">
    <source>
        <dbReference type="ARBA" id="ARBA00034704"/>
    </source>
</evidence>
<dbReference type="PANTHER" id="PTHR47970">
    <property type="entry name" value="KINESIN-LIKE PROTEIN KIF11"/>
    <property type="match status" value="1"/>
</dbReference>